<dbReference type="EMBL" id="CP149822">
    <property type="protein sequence ID" value="WZN41256.1"/>
    <property type="molecule type" value="Genomic_DNA"/>
</dbReference>
<gene>
    <name evidence="1" type="ORF">WJU16_25160</name>
</gene>
<evidence type="ECO:0000313" key="2">
    <source>
        <dbReference type="Proteomes" id="UP001485459"/>
    </source>
</evidence>
<protein>
    <recommendedName>
        <fullName evidence="3">Defective in cullin neddylation protein</fullName>
    </recommendedName>
</protein>
<proteinExistence type="predicted"/>
<evidence type="ECO:0008006" key="3">
    <source>
        <dbReference type="Google" id="ProtNLM"/>
    </source>
</evidence>
<organism evidence="1 2">
    <name type="scientific">Chitinophaga pollutisoli</name>
    <dbReference type="NCBI Taxonomy" id="3133966"/>
    <lineage>
        <taxon>Bacteria</taxon>
        <taxon>Pseudomonadati</taxon>
        <taxon>Bacteroidota</taxon>
        <taxon>Chitinophagia</taxon>
        <taxon>Chitinophagales</taxon>
        <taxon>Chitinophagaceae</taxon>
        <taxon>Chitinophaga</taxon>
    </lineage>
</organism>
<accession>A0ABZ2YNC9</accession>
<dbReference type="RefSeq" id="WP_341836111.1">
    <property type="nucleotide sequence ID" value="NZ_CP149822.1"/>
</dbReference>
<name>A0ABZ2YNC9_9BACT</name>
<sequence length="82" mass="9158">MGKLVDLEANPGPSVEAIVDFFECYPVPTSAKGKLWELLVAAMGSKHADMWDGETRADMLFFIERCGEFFEAVYENIKPPSL</sequence>
<evidence type="ECO:0000313" key="1">
    <source>
        <dbReference type="EMBL" id="WZN41256.1"/>
    </source>
</evidence>
<reference evidence="2" key="1">
    <citation type="submission" date="2024-03" db="EMBL/GenBank/DDBJ databases">
        <title>Chitinophaga horti sp. nov., isolated from garden soil.</title>
        <authorList>
            <person name="Lee D.S."/>
            <person name="Han D.M."/>
            <person name="Baek J.H."/>
            <person name="Choi D.G."/>
            <person name="Jeon J.H."/>
            <person name="Jeon C.O."/>
        </authorList>
    </citation>
    <scope>NUCLEOTIDE SEQUENCE [LARGE SCALE GENOMIC DNA]</scope>
    <source>
        <strain evidence="2">GPA1</strain>
    </source>
</reference>
<keyword evidence="2" id="KW-1185">Reference proteome</keyword>
<dbReference type="Proteomes" id="UP001485459">
    <property type="component" value="Chromosome"/>
</dbReference>